<dbReference type="RefSeq" id="WP_114563476.1">
    <property type="nucleotide sequence ID" value="NZ_CP031124.1"/>
</dbReference>
<reference evidence="3" key="1">
    <citation type="submission" date="2018-07" db="EMBL/GenBank/DDBJ databases">
        <authorList>
            <person name="Kim H."/>
        </authorList>
    </citation>
    <scope>NUCLEOTIDE SEQUENCE [LARGE SCALE GENOMIC DNA]</scope>
    <source>
        <strain evidence="3">F02</strain>
    </source>
</reference>
<evidence type="ECO:0000256" key="1">
    <source>
        <dbReference type="SAM" id="MobiDB-lite"/>
    </source>
</evidence>
<dbReference type="EMBL" id="CP031124">
    <property type="protein sequence ID" value="AXF86397.1"/>
    <property type="molecule type" value="Genomic_DNA"/>
</dbReference>
<evidence type="ECO:0000313" key="2">
    <source>
        <dbReference type="EMBL" id="AXF86397.1"/>
    </source>
</evidence>
<dbReference type="Proteomes" id="UP000252182">
    <property type="component" value="Chromosome"/>
</dbReference>
<organism evidence="2 3">
    <name type="scientific">Ephemeroptericola cinctiostellae</name>
    <dbReference type="NCBI Taxonomy" id="2268024"/>
    <lineage>
        <taxon>Bacteria</taxon>
        <taxon>Pseudomonadati</taxon>
        <taxon>Pseudomonadota</taxon>
        <taxon>Betaproteobacteria</taxon>
        <taxon>Burkholderiales</taxon>
        <taxon>Burkholderiaceae</taxon>
        <taxon>Ephemeroptericola</taxon>
    </lineage>
</organism>
<sequence length="177" mass="19386">MTPTTQPSDIGTAILADGYKTDIDGKQVPYTIVKLRPATVGMDLDAIRLAERVVYINGKPALMLSDAVYRIAITMLRIDRLECTDSNVKAIGHSLMDMDMMARLTPHDLNIVEERIALYDLAEQVRYGNISQADFDAIFNPSTADAAKQTTPQPTGETGAMDEPSDQPRPFAGRLDA</sequence>
<name>A0A345DDF9_9BURK</name>
<protein>
    <submittedName>
        <fullName evidence="2">Uncharacterized protein</fullName>
    </submittedName>
</protein>
<dbReference type="KEGG" id="hyf:DTO96_102151"/>
<gene>
    <name evidence="2" type="ORF">DTO96_102151</name>
</gene>
<dbReference type="AlphaFoldDB" id="A0A345DDF9"/>
<evidence type="ECO:0000313" key="3">
    <source>
        <dbReference type="Proteomes" id="UP000252182"/>
    </source>
</evidence>
<feature type="region of interest" description="Disordered" evidence="1">
    <location>
        <begin position="141"/>
        <end position="177"/>
    </location>
</feature>
<keyword evidence="3" id="KW-1185">Reference proteome</keyword>
<feature type="compositionally biased region" description="Polar residues" evidence="1">
    <location>
        <begin position="141"/>
        <end position="156"/>
    </location>
</feature>
<dbReference type="OrthoDB" id="9134225at2"/>
<accession>A0A345DDF9</accession>
<proteinExistence type="predicted"/>